<dbReference type="NCBIfam" id="TIGR04183">
    <property type="entry name" value="Por_Secre_tail"/>
    <property type="match status" value="1"/>
</dbReference>
<keyword evidence="1" id="KW-0732">Signal</keyword>
<evidence type="ECO:0000313" key="3">
    <source>
        <dbReference type="EMBL" id="UOG73743.1"/>
    </source>
</evidence>
<feature type="chain" id="PRO_5046053697" evidence="1">
    <location>
        <begin position="23"/>
        <end position="319"/>
    </location>
</feature>
<dbReference type="InterPro" id="IPR026444">
    <property type="entry name" value="Secre_tail"/>
</dbReference>
<evidence type="ECO:0000259" key="2">
    <source>
        <dbReference type="Pfam" id="PF18962"/>
    </source>
</evidence>
<evidence type="ECO:0000313" key="4">
    <source>
        <dbReference type="Proteomes" id="UP000831113"/>
    </source>
</evidence>
<dbReference type="Gene3D" id="2.60.120.890">
    <property type="entry name" value="BT2081, beta-jelly-roll domain"/>
    <property type="match status" value="1"/>
</dbReference>
<sequence length="319" mass="32842">MKATLRKLAAALALLVPTSASAQAIPNGTFDTWVNRTRLEVPQDWTTVDEGIEGSPFGLLYNTVTTSKDATSRTGAFAAKMESKSDPFLSSYGPIPGGVLLGSANFADVLGVINSRDISNIGGLPFTTRAANMQFYYKLTGTNAAADLAYAIVALTRTVGGTVQTIATGELRIPPAATYTLANIPLAYTSSAIPDSIHIVLVSGTATVRTVGTTLSVDDLVMTGTVASTQNPALAAALTVYPNPSVSGKFQLASPSRPGVATAPYSVTDATGRVVRTAAAAPAGLASGRPLELQGLPAGVYLLHLNTPEGALTHKLLIP</sequence>
<dbReference type="EMBL" id="CP094669">
    <property type="protein sequence ID" value="UOG73743.1"/>
    <property type="molecule type" value="Genomic_DNA"/>
</dbReference>
<dbReference type="Pfam" id="PF18962">
    <property type="entry name" value="Por_Secre_tail"/>
    <property type="match status" value="1"/>
</dbReference>
<organism evidence="3 4">
    <name type="scientific">Hymenobacter tibetensis</name>
    <dbReference type="NCBI Taxonomy" id="497967"/>
    <lineage>
        <taxon>Bacteria</taxon>
        <taxon>Pseudomonadati</taxon>
        <taxon>Bacteroidota</taxon>
        <taxon>Cytophagia</taxon>
        <taxon>Cytophagales</taxon>
        <taxon>Hymenobacteraceae</taxon>
        <taxon>Hymenobacter</taxon>
    </lineage>
</organism>
<evidence type="ECO:0000256" key="1">
    <source>
        <dbReference type="SAM" id="SignalP"/>
    </source>
</evidence>
<proteinExistence type="predicted"/>
<accession>A0ABY4CTZ8</accession>
<feature type="domain" description="Secretion system C-terminal sorting" evidence="2">
    <location>
        <begin position="240"/>
        <end position="318"/>
    </location>
</feature>
<feature type="signal peptide" evidence="1">
    <location>
        <begin position="1"/>
        <end position="22"/>
    </location>
</feature>
<dbReference type="InterPro" id="IPR038653">
    <property type="entry name" value="Put_CMD_sf"/>
</dbReference>
<reference evidence="3 4" key="1">
    <citation type="submission" date="2022-03" db="EMBL/GenBank/DDBJ databases">
        <title>Hymenobactersp. isolated from the air.</title>
        <authorList>
            <person name="Won M."/>
            <person name="Kwon S.-W."/>
        </authorList>
    </citation>
    <scope>NUCLEOTIDE SEQUENCE [LARGE SCALE GENOMIC DNA]</scope>
    <source>
        <strain evidence="3 4">KACC 21982</strain>
    </source>
</reference>
<protein>
    <submittedName>
        <fullName evidence="3">T9SS type A sorting domain-containing protein</fullName>
    </submittedName>
</protein>
<dbReference type="RefSeq" id="WP_243796619.1">
    <property type="nucleotide sequence ID" value="NZ_CP094669.1"/>
</dbReference>
<keyword evidence="4" id="KW-1185">Reference proteome</keyword>
<gene>
    <name evidence="3" type="ORF">MTX78_16655</name>
</gene>
<name>A0ABY4CTZ8_9BACT</name>
<dbReference type="Proteomes" id="UP000831113">
    <property type="component" value="Chromosome"/>
</dbReference>